<feature type="disulfide bond" evidence="1">
    <location>
        <begin position="63"/>
        <end position="76"/>
    </location>
</feature>
<keyword evidence="3" id="KW-1133">Transmembrane helix</keyword>
<reference evidence="5 6" key="1">
    <citation type="journal article" date="2008" name="Nature">
        <title>Genome analysis of the platypus reveals unique signatures of evolution.</title>
        <authorList>
            <person name="Warren W.C."/>
            <person name="Hillier L.W."/>
            <person name="Marshall Graves J.A."/>
            <person name="Birney E."/>
            <person name="Ponting C.P."/>
            <person name="Grutzner F."/>
            <person name="Belov K."/>
            <person name="Miller W."/>
            <person name="Clarke L."/>
            <person name="Chinwalla A.T."/>
            <person name="Yang S.P."/>
            <person name="Heger A."/>
            <person name="Locke D.P."/>
            <person name="Miethke P."/>
            <person name="Waters P.D."/>
            <person name="Veyrunes F."/>
            <person name="Fulton L."/>
            <person name="Fulton B."/>
            <person name="Graves T."/>
            <person name="Wallis J."/>
            <person name="Puente X.S."/>
            <person name="Lopez-Otin C."/>
            <person name="Ordonez G.R."/>
            <person name="Eichler E.E."/>
            <person name="Chen L."/>
            <person name="Cheng Z."/>
            <person name="Deakin J.E."/>
            <person name="Alsop A."/>
            <person name="Thompson K."/>
            <person name="Kirby P."/>
            <person name="Papenfuss A.T."/>
            <person name="Wakefield M.J."/>
            <person name="Olender T."/>
            <person name="Lancet D."/>
            <person name="Huttley G.A."/>
            <person name="Smit A.F."/>
            <person name="Pask A."/>
            <person name="Temple-Smith P."/>
            <person name="Batzer M.A."/>
            <person name="Walker J.A."/>
            <person name="Konkel M.K."/>
            <person name="Harris R.S."/>
            <person name="Whittington C.M."/>
            <person name="Wong E.S."/>
            <person name="Gemmell N.J."/>
            <person name="Buschiazzo E."/>
            <person name="Vargas Jentzsch I.M."/>
            <person name="Merkel A."/>
            <person name="Schmitz J."/>
            <person name="Zemann A."/>
            <person name="Churakov G."/>
            <person name="Kriegs J.O."/>
            <person name="Brosius J."/>
            <person name="Murchison E.P."/>
            <person name="Sachidanandam R."/>
            <person name="Smith C."/>
            <person name="Hannon G.J."/>
            <person name="Tsend-Ayush E."/>
            <person name="McMillan D."/>
            <person name="Attenborough R."/>
            <person name="Rens W."/>
            <person name="Ferguson-Smith M."/>
            <person name="Lefevre C.M."/>
            <person name="Sharp J.A."/>
            <person name="Nicholas K.R."/>
            <person name="Ray D.A."/>
            <person name="Kube M."/>
            <person name="Reinhardt R."/>
            <person name="Pringle T.H."/>
            <person name="Taylor J."/>
            <person name="Jones R.C."/>
            <person name="Nixon B."/>
            <person name="Dacheux J.L."/>
            <person name="Niwa H."/>
            <person name="Sekita Y."/>
            <person name="Huang X."/>
            <person name="Stark A."/>
            <person name="Kheradpour P."/>
            <person name="Kellis M."/>
            <person name="Flicek P."/>
            <person name="Chen Y."/>
            <person name="Webber C."/>
            <person name="Hardison R."/>
            <person name="Nelson J."/>
            <person name="Hallsworth-Pepin K."/>
            <person name="Delehaunty K."/>
            <person name="Markovic C."/>
            <person name="Minx P."/>
            <person name="Feng Y."/>
            <person name="Kremitzki C."/>
            <person name="Mitreva M."/>
            <person name="Glasscock J."/>
            <person name="Wylie T."/>
            <person name="Wohldmann P."/>
            <person name="Thiru P."/>
            <person name="Nhan M.N."/>
            <person name="Pohl C.S."/>
            <person name="Smith S.M."/>
            <person name="Hou S."/>
            <person name="Nefedov M."/>
            <person name="de Jong P.J."/>
            <person name="Renfree M.B."/>
            <person name="Mardis E.R."/>
            <person name="Wilson R.K."/>
        </authorList>
    </citation>
    <scope>NUCLEOTIDE SEQUENCE [LARGE SCALE GENOMIC DNA]</scope>
    <source>
        <strain evidence="5 6">Glennie</strain>
    </source>
</reference>
<feature type="transmembrane region" description="Helical" evidence="3">
    <location>
        <begin position="184"/>
        <end position="212"/>
    </location>
</feature>
<dbReference type="GO" id="GO:0009897">
    <property type="term" value="C:external side of plasma membrane"/>
    <property type="evidence" value="ECO:0007669"/>
    <property type="project" value="InterPro"/>
</dbReference>
<organism evidence="5 6">
    <name type="scientific">Ornithorhynchus anatinus</name>
    <name type="common">Duckbill platypus</name>
    <dbReference type="NCBI Taxonomy" id="9258"/>
    <lineage>
        <taxon>Eukaryota</taxon>
        <taxon>Metazoa</taxon>
        <taxon>Chordata</taxon>
        <taxon>Craniata</taxon>
        <taxon>Vertebrata</taxon>
        <taxon>Euteleostomi</taxon>
        <taxon>Mammalia</taxon>
        <taxon>Monotremata</taxon>
        <taxon>Ornithorhynchidae</taxon>
        <taxon>Ornithorhynchus</taxon>
    </lineage>
</organism>
<dbReference type="Gene3D" id="2.10.50.10">
    <property type="entry name" value="Tumor Necrosis Factor Receptor, subunit A, domain 2"/>
    <property type="match status" value="2"/>
</dbReference>
<feature type="disulfide bond" evidence="1">
    <location>
        <begin position="66"/>
        <end position="84"/>
    </location>
</feature>
<dbReference type="GO" id="GO:0006915">
    <property type="term" value="P:apoptotic process"/>
    <property type="evidence" value="ECO:0007669"/>
    <property type="project" value="InterPro"/>
</dbReference>
<dbReference type="AlphaFoldDB" id="F6Z9R0"/>
<dbReference type="PROSITE" id="PS50050">
    <property type="entry name" value="TNFR_NGFR_2"/>
    <property type="match status" value="1"/>
</dbReference>
<dbReference type="PANTHER" id="PTHR47139:SF1">
    <property type="entry name" value="TUMOR NECROSIS FACTOR RECEPTOR SUPERFAMILY MEMBER 9"/>
    <property type="match status" value="1"/>
</dbReference>
<dbReference type="Pfam" id="PF00020">
    <property type="entry name" value="TNFR_c6"/>
    <property type="match status" value="2"/>
</dbReference>
<dbReference type="SUPFAM" id="SSF57586">
    <property type="entry name" value="TNF receptor-like"/>
    <property type="match status" value="1"/>
</dbReference>
<feature type="domain" description="TNFR-Cys" evidence="4">
    <location>
        <begin position="44"/>
        <end position="84"/>
    </location>
</feature>
<evidence type="ECO:0000256" key="1">
    <source>
        <dbReference type="PROSITE-ProRule" id="PRU00206"/>
    </source>
</evidence>
<name>F6Z9R0_ORNAN</name>
<dbReference type="InterPro" id="IPR020413">
    <property type="entry name" value="TNFR_9"/>
</dbReference>
<dbReference type="SMART" id="SM00208">
    <property type="entry name" value="TNFR"/>
    <property type="match status" value="2"/>
</dbReference>
<dbReference type="Bgee" id="ENSOANG00000004034">
    <property type="expression patterns" value="Expressed in fibroblast and 8 other cell types or tissues"/>
</dbReference>
<sequence>MSRVRVAGDPGVRAGTSLPAPLHPKGTFLNDTNCGKNKHQVCLPCPPNSFSSTNGQQTTCDRCKKCQGIFQLKRACTATQNAECVCINGYHCSGKECSMCEKDCKEGQELTRKGCKDCGYGTFNNRSYGMCREWTNCSLAGKVVLQNGTQMSDVVCGKVSTDFSPDAFSVTIPSVFVADKDIQVFTITLALIMASSVFLVLLITFCFCITIWSKKKLPDIFKQTFIKPVQTAQEEDACSCRFPEEEEGECSDCCESLRLKSELQLKLPDP</sequence>
<reference evidence="5" key="2">
    <citation type="submission" date="2025-08" db="UniProtKB">
        <authorList>
            <consortium name="Ensembl"/>
        </authorList>
    </citation>
    <scope>IDENTIFICATION</scope>
    <source>
        <strain evidence="5">Glennie</strain>
    </source>
</reference>
<dbReference type="Proteomes" id="UP000002279">
    <property type="component" value="Chromosome 5"/>
</dbReference>
<feature type="disulfide bond" evidence="1">
    <location>
        <begin position="45"/>
        <end position="60"/>
    </location>
</feature>
<dbReference type="CDD" id="cd13410">
    <property type="entry name" value="TNFRSF9"/>
    <property type="match status" value="1"/>
</dbReference>
<keyword evidence="6" id="KW-1185">Reference proteome</keyword>
<keyword evidence="3" id="KW-0472">Membrane</keyword>
<evidence type="ECO:0000313" key="5">
    <source>
        <dbReference type="Ensembl" id="ENSOANP00000006393.3"/>
    </source>
</evidence>
<evidence type="ECO:0000313" key="6">
    <source>
        <dbReference type="Proteomes" id="UP000002279"/>
    </source>
</evidence>
<dbReference type="STRING" id="9258.ENSOANP00000006393"/>
<dbReference type="InterPro" id="IPR001368">
    <property type="entry name" value="TNFR/NGFR_Cys_rich_reg"/>
</dbReference>
<evidence type="ECO:0000256" key="3">
    <source>
        <dbReference type="SAM" id="Phobius"/>
    </source>
</evidence>
<dbReference type="GO" id="GO:0038023">
    <property type="term" value="F:signaling receptor activity"/>
    <property type="evidence" value="ECO:0007669"/>
    <property type="project" value="InterPro"/>
</dbReference>
<evidence type="ECO:0000256" key="2">
    <source>
        <dbReference type="SAM" id="MobiDB-lite"/>
    </source>
</evidence>
<reference evidence="5" key="3">
    <citation type="submission" date="2025-09" db="UniProtKB">
        <authorList>
            <consortium name="Ensembl"/>
        </authorList>
    </citation>
    <scope>IDENTIFICATION</scope>
    <source>
        <strain evidence="5">Glennie</strain>
    </source>
</reference>
<proteinExistence type="predicted"/>
<dbReference type="GO" id="GO:0008285">
    <property type="term" value="P:negative regulation of cell population proliferation"/>
    <property type="evidence" value="ECO:0007669"/>
    <property type="project" value="InterPro"/>
</dbReference>
<feature type="region of interest" description="Disordered" evidence="2">
    <location>
        <begin position="1"/>
        <end position="24"/>
    </location>
</feature>
<dbReference type="Ensembl" id="ENSOANT00000006395.3">
    <property type="protein sequence ID" value="ENSOANP00000006393.3"/>
    <property type="gene ID" value="ENSOANG00000004034.4"/>
</dbReference>
<gene>
    <name evidence="5" type="primary">TNFRSF9</name>
</gene>
<dbReference type="HOGENOM" id="CLU_076906_0_0_1"/>
<dbReference type="GeneTree" id="ENSGT00730000111279"/>
<protein>
    <submittedName>
        <fullName evidence="5">TNF receptor superfamily member 9</fullName>
    </submittedName>
</protein>
<dbReference type="InterPro" id="IPR034020">
    <property type="entry name" value="TNFRSF9_N"/>
</dbReference>
<feature type="repeat" description="TNFR-Cys" evidence="1">
    <location>
        <begin position="44"/>
        <end position="84"/>
    </location>
</feature>
<dbReference type="PRINTS" id="PR01924">
    <property type="entry name" value="TNFACTORR9"/>
</dbReference>
<dbReference type="eggNOG" id="ENOG502S017">
    <property type="taxonomic scope" value="Eukaryota"/>
</dbReference>
<keyword evidence="1" id="KW-1015">Disulfide bond</keyword>
<evidence type="ECO:0000259" key="4">
    <source>
        <dbReference type="PROSITE" id="PS50050"/>
    </source>
</evidence>
<accession>F6Z9R0</accession>
<keyword evidence="3" id="KW-0812">Transmembrane</keyword>
<dbReference type="PANTHER" id="PTHR47139">
    <property type="entry name" value="TUMOR NECROSIS FACTOR RECEPTOR SUPERFAMILY MEMBER 9"/>
    <property type="match status" value="1"/>
</dbReference>